<keyword evidence="2" id="KW-1185">Reference proteome</keyword>
<dbReference type="EMBL" id="CM055759">
    <property type="protein sequence ID" value="KAJ7987881.1"/>
    <property type="molecule type" value="Genomic_DNA"/>
</dbReference>
<gene>
    <name evidence="1" type="ORF">DPEC_G00331190</name>
</gene>
<organism evidence="1 2">
    <name type="scientific">Dallia pectoralis</name>
    <name type="common">Alaska blackfish</name>
    <dbReference type="NCBI Taxonomy" id="75939"/>
    <lineage>
        <taxon>Eukaryota</taxon>
        <taxon>Metazoa</taxon>
        <taxon>Chordata</taxon>
        <taxon>Craniata</taxon>
        <taxon>Vertebrata</taxon>
        <taxon>Euteleostomi</taxon>
        <taxon>Actinopterygii</taxon>
        <taxon>Neopterygii</taxon>
        <taxon>Teleostei</taxon>
        <taxon>Protacanthopterygii</taxon>
        <taxon>Esociformes</taxon>
        <taxon>Umbridae</taxon>
        <taxon>Dallia</taxon>
    </lineage>
</organism>
<accession>A0ACC2F928</accession>
<reference evidence="1" key="1">
    <citation type="submission" date="2021-05" db="EMBL/GenBank/DDBJ databases">
        <authorList>
            <person name="Pan Q."/>
            <person name="Jouanno E."/>
            <person name="Zahm M."/>
            <person name="Klopp C."/>
            <person name="Cabau C."/>
            <person name="Louis A."/>
            <person name="Berthelot C."/>
            <person name="Parey E."/>
            <person name="Roest Crollius H."/>
            <person name="Montfort J."/>
            <person name="Robinson-Rechavi M."/>
            <person name="Bouchez O."/>
            <person name="Lampietro C."/>
            <person name="Lopez Roques C."/>
            <person name="Donnadieu C."/>
            <person name="Postlethwait J."/>
            <person name="Bobe J."/>
            <person name="Dillon D."/>
            <person name="Chandos A."/>
            <person name="von Hippel F."/>
            <person name="Guiguen Y."/>
        </authorList>
    </citation>
    <scope>NUCLEOTIDE SEQUENCE</scope>
    <source>
        <strain evidence="1">YG-Jan2019</strain>
    </source>
</reference>
<sequence length="378" mass="42418">MLEKEAGPSRWYTPKVSSLIPRLTKEDDIEAYLTAFERTARREAWPVAEWAGLIAPQLTGPAQAAYLDLREKGEDYPKLKNEIHLNSREREDGRKSVGPLLLAGSDEGRSKPLETLFEREALDLTMATKGIAKELYLMFSRVGLPSTILTDQGTRNAGDVWKYSREDSSDHTRGERWRRGEEEQPSILKDSRTDNCQPASHDLRTREEGTPMPLPTTLAKKEMRELLRIGLVEPSARSWFGSIVLVPKPDGSVRFFNDFGLLNAISTFDVYPTEMIEQLGKAIFISTLNLTKGYWQVPLAPEVCHMTAFSTPDGLHQYVRSVSSIRVAWSRSHLPVADGHTALLSSGECKGQLQLTVQCHLALDEAEYLEYIISSGLI</sequence>
<evidence type="ECO:0000313" key="1">
    <source>
        <dbReference type="EMBL" id="KAJ7987881.1"/>
    </source>
</evidence>
<dbReference type="Proteomes" id="UP001157502">
    <property type="component" value="Chromosome 32"/>
</dbReference>
<protein>
    <submittedName>
        <fullName evidence="1">Uncharacterized protein</fullName>
    </submittedName>
</protein>
<proteinExistence type="predicted"/>
<name>A0ACC2F928_DALPE</name>
<evidence type="ECO:0000313" key="2">
    <source>
        <dbReference type="Proteomes" id="UP001157502"/>
    </source>
</evidence>
<comment type="caution">
    <text evidence="1">The sequence shown here is derived from an EMBL/GenBank/DDBJ whole genome shotgun (WGS) entry which is preliminary data.</text>
</comment>